<dbReference type="InterPro" id="IPR015943">
    <property type="entry name" value="WD40/YVTN_repeat-like_dom_sf"/>
</dbReference>
<evidence type="ECO:0000313" key="2">
    <source>
        <dbReference type="EMBL" id="SHH08377.1"/>
    </source>
</evidence>
<dbReference type="PANTHER" id="PTHR12106">
    <property type="entry name" value="SORTILIN RELATED"/>
    <property type="match status" value="1"/>
</dbReference>
<proteinExistence type="predicted"/>
<dbReference type="PANTHER" id="PTHR12106:SF27">
    <property type="entry name" value="SORTILIN-RELATED RECEPTOR"/>
    <property type="match status" value="1"/>
</dbReference>
<dbReference type="STRING" id="229205.SAMN05444372_11459"/>
<dbReference type="AlphaFoldDB" id="A0A1M5Q275"/>
<dbReference type="OrthoDB" id="9764804at2"/>
<evidence type="ECO:0000256" key="1">
    <source>
        <dbReference type="SAM" id="MobiDB-lite"/>
    </source>
</evidence>
<protein>
    <recommendedName>
        <fullName evidence="4">Glycosyl hydrolase</fullName>
    </recommendedName>
</protein>
<accession>A0A1M5Q275</accession>
<name>A0A1M5Q275_9FLAO</name>
<dbReference type="RefSeq" id="WP_073021655.1">
    <property type="nucleotide sequence ID" value="NZ_FQWF01000014.1"/>
</dbReference>
<feature type="region of interest" description="Disordered" evidence="1">
    <location>
        <begin position="542"/>
        <end position="564"/>
    </location>
</feature>
<evidence type="ECO:0000313" key="3">
    <source>
        <dbReference type="Proteomes" id="UP000184020"/>
    </source>
</evidence>
<organism evidence="2 3">
    <name type="scientific">Flavobacterium micromati</name>
    <dbReference type="NCBI Taxonomy" id="229205"/>
    <lineage>
        <taxon>Bacteria</taxon>
        <taxon>Pseudomonadati</taxon>
        <taxon>Bacteroidota</taxon>
        <taxon>Flavobacteriia</taxon>
        <taxon>Flavobacteriales</taxon>
        <taxon>Flavobacteriaceae</taxon>
        <taxon>Flavobacterium</taxon>
    </lineage>
</organism>
<dbReference type="SUPFAM" id="SSF110296">
    <property type="entry name" value="Oligoxyloglucan reducing end-specific cellobiohydrolase"/>
    <property type="match status" value="2"/>
</dbReference>
<dbReference type="CDD" id="cd15482">
    <property type="entry name" value="Sialidase_non-viral"/>
    <property type="match status" value="1"/>
</dbReference>
<sequence>MNQPCIKKIRFSVFLVFFITLSTAIGYAQKKNVKNKTAAPFVSDSVFNALKWRNIGPFRSGRSLAVAGHADHPLTYYFGSTGGGVWKTIDGGNDWLPISDSIFKSSAVGAITVAPSDANVVYVGMGEADMRSNISFGDGMYKSVNGGKTWSKIGLEKADAIANIEVHPTDATIVFAAAMGNPFKSNPERGVYRSKDGGKTWQLVLSKDENTGAMCVRIDPSNPRIVYATLWEGYRNGHSMSSGGKGSGMYKSIDGGDTWKSLNEKPGMPVGMLGKMGIAVSPVNSNRLYALIENTKGGLYRSDDAGEHWELINEDKNLWQRPWYYMNLQTDPKNENGLIVLNVNAWKTFDGGKSFKKINVRHGDTHDVWINPKNPDNFIIGDDGGGEVTFNGGETFTEIDTPTAQFYHVSVDNEFPYNIYGAQQDNSSVRIASRTSGNSIGTESWYPVAGGEAGYIQADPNNADITYGGEYDGQLSSHNKKTGQSKDISPYPESNIGAPSNAKKYRFQWTYPIVFSPHNPKRMYVTSQVVHVTEDQGNSFEIISPDLSRNDPKTTGETGGPITKDQTGAEVYATIFTLSESPLEKGVIWTGSDDGLVHITKNDGGKWENISLPNSVLPEFSLISMIHTSEHEKGKAYLTANKYMYGDRTPYMFKTVDYGKNWTKITNGIPSDEYCRVLREDPNKAGLLFAGTERGVYVSFNDGDSWQKLNLNLPITPIRDLQIQKREKDLIVATHGRAFWVLDDITPLYEIKDKTIKEDKYLFKPRAAYRMKGGQSTETNTGTNAPNGAIVRYYFKKKPSSEIKLQFLTQKGDTIITYSSTKNLKGEPMKIAKEFFQDTKKEQPGFISAKAGMNAFVWNMRYPNATAVEGTNIMWAGSGEGAKVVPGNYIVRLIEDKTIIAESPIEIKLDPRVTVSEADLKEQFDLHQKVNKKVNEAHIAINQIRKIRTQINGYIAAVKDTVVVNQMKKMTKLTLENLDKVEATLMQPKAKAPQDVLAYPIQLNDKMAGLGSNISSSESKPTRNAYVVYDDLATKIDMEIKKINDIIEKDVKEFNAFVMKQQIPAIILEKEVF</sequence>
<gene>
    <name evidence="2" type="ORF">SAMN05444372_11459</name>
</gene>
<dbReference type="Proteomes" id="UP000184020">
    <property type="component" value="Unassembled WGS sequence"/>
</dbReference>
<dbReference type="InterPro" id="IPR050310">
    <property type="entry name" value="VPS10-sortilin"/>
</dbReference>
<feature type="region of interest" description="Disordered" evidence="1">
    <location>
        <begin position="474"/>
        <end position="497"/>
    </location>
</feature>
<dbReference type="Gene3D" id="2.130.10.10">
    <property type="entry name" value="YVTN repeat-like/Quinoprotein amine dehydrogenase"/>
    <property type="match status" value="3"/>
</dbReference>
<dbReference type="EMBL" id="FQWF01000014">
    <property type="protein sequence ID" value="SHH08377.1"/>
    <property type="molecule type" value="Genomic_DNA"/>
</dbReference>
<keyword evidence="3" id="KW-1185">Reference proteome</keyword>
<evidence type="ECO:0008006" key="4">
    <source>
        <dbReference type="Google" id="ProtNLM"/>
    </source>
</evidence>
<reference evidence="3" key="1">
    <citation type="submission" date="2016-11" db="EMBL/GenBank/DDBJ databases">
        <authorList>
            <person name="Varghese N."/>
            <person name="Submissions S."/>
        </authorList>
    </citation>
    <scope>NUCLEOTIDE SEQUENCE [LARGE SCALE GENOMIC DNA]</scope>
    <source>
        <strain evidence="3">DSM 17659</strain>
    </source>
</reference>